<protein>
    <submittedName>
        <fullName evidence="1">A1 cistron-splicing factor Aar2p</fullName>
    </submittedName>
</protein>
<dbReference type="EMBL" id="CALSDN010000001">
    <property type="protein sequence ID" value="CAH6718992.1"/>
    <property type="molecule type" value="Genomic_DNA"/>
</dbReference>
<name>A0ACA9Y214_9ASCO</name>
<sequence length="390" mass="45705">MNKPPNTTVIFKDIPPETSNWLVGIDTKFFSINQLLKGIKNIPRGLHYLHYSLPTVSTENSIEATQTSIRYGSWIDCQDDVIFLVWDPRIEKFHLVDENNNLESLNYSKYISSLGDIYNHTIEYPEDQTQWTTLINCLDMELVQEFLPYISMKYTDEINTVTPSREENMILLDQLQQKDSSRHYEDPKQEELKYTIIQFKKNRPNASVEEISADYLDKSWYIEELYGSDTDLLLGELQLSFLMFVIIGNFCSGLQWMNLLKLISMSKSFSDNKHFNLKFLKVFKAQLEQLPEEYVEDTVSLNSAVDTKNFIGILENFVRDIYHEKWNEDCCGKMKMNGMINQQWQSVKELIRNKFHIDLSTLQPSIDDDKFEVFDLKDYDENDEDSPAIA</sequence>
<proteinExistence type="predicted"/>
<accession>A0ACA9Y214</accession>
<evidence type="ECO:0000313" key="2">
    <source>
        <dbReference type="Proteomes" id="UP001152531"/>
    </source>
</evidence>
<keyword evidence="2" id="KW-1185">Reference proteome</keyword>
<comment type="caution">
    <text evidence="1">The sequence shown here is derived from an EMBL/GenBank/DDBJ whole genome shotgun (WGS) entry which is preliminary data.</text>
</comment>
<evidence type="ECO:0000313" key="1">
    <source>
        <dbReference type="EMBL" id="CAH6718992.1"/>
    </source>
</evidence>
<dbReference type="Proteomes" id="UP001152531">
    <property type="component" value="Unassembled WGS sequence"/>
</dbReference>
<gene>
    <name evidence="1" type="ORF">CLIB1444_01S19064</name>
</gene>
<reference evidence="1" key="1">
    <citation type="submission" date="2022-06" db="EMBL/GenBank/DDBJ databases">
        <authorList>
            <person name="Legras J.-L."/>
            <person name="Devillers H."/>
            <person name="Grondin C."/>
        </authorList>
    </citation>
    <scope>NUCLEOTIDE SEQUENCE</scope>
    <source>
        <strain evidence="1">CLIB 1444</strain>
    </source>
</reference>
<organism evidence="1 2">
    <name type="scientific">[Candida] jaroonii</name>
    <dbReference type="NCBI Taxonomy" id="467808"/>
    <lineage>
        <taxon>Eukaryota</taxon>
        <taxon>Fungi</taxon>
        <taxon>Dikarya</taxon>
        <taxon>Ascomycota</taxon>
        <taxon>Saccharomycotina</taxon>
        <taxon>Pichiomycetes</taxon>
        <taxon>Debaryomycetaceae</taxon>
        <taxon>Yamadazyma</taxon>
    </lineage>
</organism>